<dbReference type="Pfam" id="PF00834">
    <property type="entry name" value="Ribul_P_3_epim"/>
    <property type="match status" value="1"/>
</dbReference>
<dbReference type="GO" id="GO:0046872">
    <property type="term" value="F:metal ion binding"/>
    <property type="evidence" value="ECO:0007669"/>
    <property type="project" value="UniProtKB-KW"/>
</dbReference>
<evidence type="ECO:0000313" key="3">
    <source>
        <dbReference type="EMBL" id="GAI95347.1"/>
    </source>
</evidence>
<evidence type="ECO:0008006" key="4">
    <source>
        <dbReference type="Google" id="ProtNLM"/>
    </source>
</evidence>
<evidence type="ECO:0000256" key="2">
    <source>
        <dbReference type="ARBA" id="ARBA00023235"/>
    </source>
</evidence>
<name>X1SQI4_9ZZZZ</name>
<gene>
    <name evidence="3" type="ORF">S12H4_38832</name>
</gene>
<proteinExistence type="predicted"/>
<dbReference type="InterPro" id="IPR013785">
    <property type="entry name" value="Aldolase_TIM"/>
</dbReference>
<dbReference type="Gene3D" id="3.20.20.70">
    <property type="entry name" value="Aldolase class I"/>
    <property type="match status" value="1"/>
</dbReference>
<protein>
    <recommendedName>
        <fullName evidence="4">Ribulose-phosphate 3-epimerase</fullName>
    </recommendedName>
</protein>
<organism evidence="3">
    <name type="scientific">marine sediment metagenome</name>
    <dbReference type="NCBI Taxonomy" id="412755"/>
    <lineage>
        <taxon>unclassified sequences</taxon>
        <taxon>metagenomes</taxon>
        <taxon>ecological metagenomes</taxon>
    </lineage>
</organism>
<keyword evidence="1" id="KW-0479">Metal-binding</keyword>
<dbReference type="InterPro" id="IPR000056">
    <property type="entry name" value="Ribul_P_3_epim-like"/>
</dbReference>
<feature type="non-terminal residue" evidence="3">
    <location>
        <position position="1"/>
    </location>
</feature>
<dbReference type="EMBL" id="BARW01023408">
    <property type="protein sequence ID" value="GAI95347.1"/>
    <property type="molecule type" value="Genomic_DNA"/>
</dbReference>
<dbReference type="InterPro" id="IPR011060">
    <property type="entry name" value="RibuloseP-bd_barrel"/>
</dbReference>
<comment type="caution">
    <text evidence="3">The sequence shown here is derived from an EMBL/GenBank/DDBJ whole genome shotgun (WGS) entry which is preliminary data.</text>
</comment>
<dbReference type="GO" id="GO:0016857">
    <property type="term" value="F:racemase and epimerase activity, acting on carbohydrates and derivatives"/>
    <property type="evidence" value="ECO:0007669"/>
    <property type="project" value="InterPro"/>
</dbReference>
<dbReference type="SUPFAM" id="SSF51366">
    <property type="entry name" value="Ribulose-phoshate binding barrel"/>
    <property type="match status" value="1"/>
</dbReference>
<dbReference type="GO" id="GO:0005975">
    <property type="term" value="P:carbohydrate metabolic process"/>
    <property type="evidence" value="ECO:0007669"/>
    <property type="project" value="InterPro"/>
</dbReference>
<evidence type="ECO:0000256" key="1">
    <source>
        <dbReference type="ARBA" id="ARBA00022723"/>
    </source>
</evidence>
<dbReference type="PANTHER" id="PTHR11749">
    <property type="entry name" value="RIBULOSE-5-PHOSPHATE-3-EPIMERASE"/>
    <property type="match status" value="1"/>
</dbReference>
<sequence length="157" mass="17314">PLMIENHEAFIPVFAAFKDAAVYIHPEVSYHPLRSLDLIKSYGARAGIAIAPAIPLESIRPLLPHVELVCMMTVNPGYAGQKLLPQTIDKIKELAQIISTHGYGIEIEADGNVSRQNIPLMIQAGARILVTGSSSLYERGADLRENIERLYELIGRK</sequence>
<accession>X1SQI4</accession>
<keyword evidence="2" id="KW-0413">Isomerase</keyword>
<reference evidence="3" key="1">
    <citation type="journal article" date="2014" name="Front. Microbiol.">
        <title>High frequency of phylogenetically diverse reductive dehalogenase-homologous genes in deep subseafloor sedimentary metagenomes.</title>
        <authorList>
            <person name="Kawai M."/>
            <person name="Futagami T."/>
            <person name="Toyoda A."/>
            <person name="Takaki Y."/>
            <person name="Nishi S."/>
            <person name="Hori S."/>
            <person name="Arai W."/>
            <person name="Tsubouchi T."/>
            <person name="Morono Y."/>
            <person name="Uchiyama I."/>
            <person name="Ito T."/>
            <person name="Fujiyama A."/>
            <person name="Inagaki F."/>
            <person name="Takami H."/>
        </authorList>
    </citation>
    <scope>NUCLEOTIDE SEQUENCE</scope>
    <source>
        <strain evidence="3">Expedition CK06-06</strain>
    </source>
</reference>
<dbReference type="AlphaFoldDB" id="X1SQI4"/>